<accession>A0A937XAA4</accession>
<gene>
    <name evidence="7" type="ORF">FJY75_04635</name>
</gene>
<dbReference type="GO" id="GO:0034605">
    <property type="term" value="P:cellular response to heat"/>
    <property type="evidence" value="ECO:0007669"/>
    <property type="project" value="TreeGrafter"/>
</dbReference>
<evidence type="ECO:0000259" key="6">
    <source>
        <dbReference type="SMART" id="SM01086"/>
    </source>
</evidence>
<dbReference type="InterPro" id="IPR003959">
    <property type="entry name" value="ATPase_AAA_core"/>
</dbReference>
<sequence>MAEYSPGVMLTWQIAGLEALTGRHEFIEREHFMIGLLRASDVASEASLEKVAETLGHAEVLQEELRRLTGCFREQGLDPAKVRSKLYHLLGDGHAGEAGRTLIHRSQASRETFDLALAYCGAAKSGLHCLHLLAALLHKPGVRIAQALVYSGVDVQVMEKSVMQAIGGFAHATLAAKKERAASMLGRFGVDLTQLAIEGKIEPLIGRKPELLRIARTLTRKSKNNPMLLGDPGVGKTALVRALAQRIAQGDIPKALRGKRVIELSLGSLVAGTKYRGDFEERLMRIVEEVKQRPEVILFIDEIHALVSAGAAEGALDAANILKPALASSEMRCIGSTTVSEYRKHFEKDAALARRFQIIMVEEPSRDDSLQILDGVRERYESHHGVRIASSALKAAVDLSCRYLLDRRLPDKALDLLDEACTRIKISSVGYHQGVEELPATLTVTAENVAQVVAELTGIPVTRLAGAGQLKLQKLTEILSQRVIGQPEAIEKVTRMVTMARMGLRDPRRVVGVFLFVGPTGVGKTELGRALAEALFGSEDDMIRLDMSEYKERHEVSRLIGAPPGYVGHDEEGQLTGKLRRRPYSIVLLDEIEKAHPEVLDLFLQLFDDGRLTDSHGRTVDGKNAIFIMSSNVATGSHPSRPIGFGAQGMPVPDLDAQDPRKAILAELRRSFRSEFLNRIDEVVIFRPLSLTDLKAIARNMLERVHRSLLTQDVTLDFSDETVSLVAEHGYDPANGARPLARVIDRVISGPLSQALMAGEIRAGDHVDVAVRDGKIAFERRPEAGDDGLTQ</sequence>
<dbReference type="PANTHER" id="PTHR11638:SF18">
    <property type="entry name" value="HEAT SHOCK PROTEIN 104"/>
    <property type="match status" value="1"/>
</dbReference>
<dbReference type="Proteomes" id="UP000748308">
    <property type="component" value="Unassembled WGS sequence"/>
</dbReference>
<dbReference type="Pfam" id="PF10431">
    <property type="entry name" value="ClpB_D2-small"/>
    <property type="match status" value="1"/>
</dbReference>
<feature type="domain" description="AAA+ ATPase" evidence="5">
    <location>
        <begin position="222"/>
        <end position="366"/>
    </location>
</feature>
<dbReference type="Gene3D" id="3.40.50.300">
    <property type="entry name" value="P-loop containing nucleotide triphosphate hydrolases"/>
    <property type="match status" value="2"/>
</dbReference>
<keyword evidence="7" id="KW-0378">Hydrolase</keyword>
<dbReference type="SMART" id="SM01086">
    <property type="entry name" value="ClpB_D2-small"/>
    <property type="match status" value="1"/>
</dbReference>
<dbReference type="PANTHER" id="PTHR11638">
    <property type="entry name" value="ATP-DEPENDENT CLP PROTEASE"/>
    <property type="match status" value="1"/>
</dbReference>
<dbReference type="Pfam" id="PF07724">
    <property type="entry name" value="AAA_2"/>
    <property type="match status" value="1"/>
</dbReference>
<keyword evidence="4" id="KW-0143">Chaperone</keyword>
<evidence type="ECO:0000313" key="8">
    <source>
        <dbReference type="Proteomes" id="UP000748308"/>
    </source>
</evidence>
<dbReference type="EMBL" id="VGIY01000078">
    <property type="protein sequence ID" value="MBM3317122.1"/>
    <property type="molecule type" value="Genomic_DNA"/>
</dbReference>
<keyword evidence="1" id="KW-0677">Repeat</keyword>
<evidence type="ECO:0000259" key="5">
    <source>
        <dbReference type="SMART" id="SM00382"/>
    </source>
</evidence>
<evidence type="ECO:0000256" key="3">
    <source>
        <dbReference type="ARBA" id="ARBA00022840"/>
    </source>
</evidence>
<dbReference type="FunFam" id="3.40.50.300:FF:000025">
    <property type="entry name" value="ATP-dependent Clp protease subunit"/>
    <property type="match status" value="1"/>
</dbReference>
<dbReference type="PRINTS" id="PR00300">
    <property type="entry name" value="CLPPROTEASEA"/>
</dbReference>
<dbReference type="InterPro" id="IPR027417">
    <property type="entry name" value="P-loop_NTPase"/>
</dbReference>
<dbReference type="AlphaFoldDB" id="A0A937XAA4"/>
<dbReference type="InterPro" id="IPR041546">
    <property type="entry name" value="ClpA/ClpB_AAA_lid"/>
</dbReference>
<dbReference type="GO" id="GO:0006508">
    <property type="term" value="P:proteolysis"/>
    <property type="evidence" value="ECO:0007669"/>
    <property type="project" value="UniProtKB-KW"/>
</dbReference>
<dbReference type="InterPro" id="IPR001270">
    <property type="entry name" value="ClpA/B"/>
</dbReference>
<evidence type="ECO:0000256" key="4">
    <source>
        <dbReference type="ARBA" id="ARBA00023186"/>
    </source>
</evidence>
<dbReference type="GO" id="GO:0016887">
    <property type="term" value="F:ATP hydrolysis activity"/>
    <property type="evidence" value="ECO:0007669"/>
    <property type="project" value="InterPro"/>
</dbReference>
<evidence type="ECO:0000256" key="1">
    <source>
        <dbReference type="ARBA" id="ARBA00022737"/>
    </source>
</evidence>
<protein>
    <submittedName>
        <fullName evidence="7">ATP-dependent Clp protease ATP-binding subunit</fullName>
    </submittedName>
</protein>
<dbReference type="Gene3D" id="1.10.8.60">
    <property type="match status" value="2"/>
</dbReference>
<dbReference type="CDD" id="cd19499">
    <property type="entry name" value="RecA-like_ClpB_Hsp104-like"/>
    <property type="match status" value="1"/>
</dbReference>
<keyword evidence="2" id="KW-0547">Nucleotide-binding</keyword>
<dbReference type="SUPFAM" id="SSF52540">
    <property type="entry name" value="P-loop containing nucleoside triphosphate hydrolases"/>
    <property type="match status" value="2"/>
</dbReference>
<evidence type="ECO:0000313" key="7">
    <source>
        <dbReference type="EMBL" id="MBM3317122.1"/>
    </source>
</evidence>
<dbReference type="Pfam" id="PF00004">
    <property type="entry name" value="AAA"/>
    <property type="match status" value="1"/>
</dbReference>
<evidence type="ECO:0000256" key="2">
    <source>
        <dbReference type="ARBA" id="ARBA00022741"/>
    </source>
</evidence>
<dbReference type="InterPro" id="IPR050130">
    <property type="entry name" value="ClpA_ClpB"/>
</dbReference>
<dbReference type="InterPro" id="IPR003593">
    <property type="entry name" value="AAA+_ATPase"/>
</dbReference>
<dbReference type="Gene3D" id="1.10.1780.10">
    <property type="entry name" value="Clp, N-terminal domain"/>
    <property type="match status" value="1"/>
</dbReference>
<reference evidence="7" key="1">
    <citation type="submission" date="2019-03" db="EMBL/GenBank/DDBJ databases">
        <title>Lake Tanganyika Metagenome-Assembled Genomes (MAGs).</title>
        <authorList>
            <person name="Tran P."/>
        </authorList>
    </citation>
    <scope>NUCLEOTIDE SEQUENCE</scope>
    <source>
        <strain evidence="7">M_DeepCast_400m_m2_100</strain>
    </source>
</reference>
<dbReference type="InterPro" id="IPR019489">
    <property type="entry name" value="Clp_ATPase_C"/>
</dbReference>
<proteinExistence type="predicted"/>
<feature type="domain" description="Clp ATPase C-terminal" evidence="6">
    <location>
        <begin position="689"/>
        <end position="778"/>
    </location>
</feature>
<feature type="domain" description="AAA+ ATPase" evidence="5">
    <location>
        <begin position="510"/>
        <end position="681"/>
    </location>
</feature>
<dbReference type="Pfam" id="PF17871">
    <property type="entry name" value="AAA_lid_9"/>
    <property type="match status" value="1"/>
</dbReference>
<comment type="caution">
    <text evidence="7">The sequence shown here is derived from an EMBL/GenBank/DDBJ whole genome shotgun (WGS) entry which is preliminary data.</text>
</comment>
<dbReference type="InterPro" id="IPR036628">
    <property type="entry name" value="Clp_N_dom_sf"/>
</dbReference>
<keyword evidence="7" id="KW-0645">Protease</keyword>
<name>A0A937XAA4_UNCEI</name>
<dbReference type="GO" id="GO:0005737">
    <property type="term" value="C:cytoplasm"/>
    <property type="evidence" value="ECO:0007669"/>
    <property type="project" value="TreeGrafter"/>
</dbReference>
<dbReference type="GO" id="GO:0008233">
    <property type="term" value="F:peptidase activity"/>
    <property type="evidence" value="ECO:0007669"/>
    <property type="project" value="UniProtKB-KW"/>
</dbReference>
<dbReference type="CDD" id="cd00009">
    <property type="entry name" value="AAA"/>
    <property type="match status" value="1"/>
</dbReference>
<keyword evidence="3 7" id="KW-0067">ATP-binding</keyword>
<dbReference type="SMART" id="SM00382">
    <property type="entry name" value="AAA"/>
    <property type="match status" value="2"/>
</dbReference>
<organism evidence="7 8">
    <name type="scientific">Eiseniibacteriota bacterium</name>
    <dbReference type="NCBI Taxonomy" id="2212470"/>
    <lineage>
        <taxon>Bacteria</taxon>
        <taxon>Candidatus Eiseniibacteriota</taxon>
    </lineage>
</organism>
<dbReference type="GO" id="GO:0005524">
    <property type="term" value="F:ATP binding"/>
    <property type="evidence" value="ECO:0007669"/>
    <property type="project" value="UniProtKB-KW"/>
</dbReference>